<dbReference type="Gene3D" id="1.10.720.30">
    <property type="entry name" value="SAP domain"/>
    <property type="match status" value="1"/>
</dbReference>
<dbReference type="GO" id="GO:0016925">
    <property type="term" value="P:protein sumoylation"/>
    <property type="evidence" value="ECO:0007669"/>
    <property type="project" value="UniProtKB-UniPathway"/>
</dbReference>
<proteinExistence type="inferred from homology"/>
<comment type="similarity">
    <text evidence="2">Belongs to the PIAS family.</text>
</comment>
<dbReference type="PROSITE" id="PS51044">
    <property type="entry name" value="ZF_SP_RING"/>
    <property type="match status" value="1"/>
</dbReference>
<accession>A0A0N5A9V8</accession>
<feature type="domain" description="PINIT" evidence="11">
    <location>
        <begin position="113"/>
        <end position="278"/>
    </location>
</feature>
<dbReference type="GO" id="GO:0061665">
    <property type="term" value="F:SUMO ligase activity"/>
    <property type="evidence" value="ECO:0007669"/>
    <property type="project" value="TreeGrafter"/>
</dbReference>
<dbReference type="STRING" id="451379.A0A0N5A9V8"/>
<evidence type="ECO:0000259" key="11">
    <source>
        <dbReference type="PROSITE" id="PS51466"/>
    </source>
</evidence>
<dbReference type="GO" id="GO:0008270">
    <property type="term" value="F:zinc ion binding"/>
    <property type="evidence" value="ECO:0007669"/>
    <property type="project" value="UniProtKB-KW"/>
</dbReference>
<evidence type="ECO:0000256" key="6">
    <source>
        <dbReference type="ARBA" id="ARBA00022786"/>
    </source>
</evidence>
<evidence type="ECO:0000256" key="1">
    <source>
        <dbReference type="ARBA" id="ARBA00004718"/>
    </source>
</evidence>
<dbReference type="GO" id="GO:0003712">
    <property type="term" value="F:transcription coregulator activity"/>
    <property type="evidence" value="ECO:0007669"/>
    <property type="project" value="TreeGrafter"/>
</dbReference>
<evidence type="ECO:0000256" key="9">
    <source>
        <dbReference type="SAM" id="MobiDB-lite"/>
    </source>
</evidence>
<dbReference type="Pfam" id="PF14324">
    <property type="entry name" value="PINIT"/>
    <property type="match status" value="1"/>
</dbReference>
<feature type="region of interest" description="Disordered" evidence="9">
    <location>
        <begin position="222"/>
        <end position="251"/>
    </location>
</feature>
<dbReference type="UniPathway" id="UPA00886"/>
<name>A0A0N5A9V8_9BILA</name>
<keyword evidence="6" id="KW-0833">Ubl conjugation pathway</keyword>
<feature type="compositionally biased region" description="Low complexity" evidence="9">
    <location>
        <begin position="528"/>
        <end position="546"/>
    </location>
</feature>
<dbReference type="PROSITE" id="PS51466">
    <property type="entry name" value="PINIT"/>
    <property type="match status" value="1"/>
</dbReference>
<keyword evidence="4" id="KW-0479">Metal-binding</keyword>
<dbReference type="InterPro" id="IPR004181">
    <property type="entry name" value="Znf_MIZ"/>
</dbReference>
<keyword evidence="12" id="KW-1185">Reference proteome</keyword>
<keyword evidence="7" id="KW-0862">Zinc</keyword>
<feature type="region of interest" description="Disordered" evidence="9">
    <location>
        <begin position="508"/>
        <end position="546"/>
    </location>
</feature>
<evidence type="ECO:0000256" key="8">
    <source>
        <dbReference type="PROSITE-ProRule" id="PRU00452"/>
    </source>
</evidence>
<dbReference type="PANTHER" id="PTHR10782">
    <property type="entry name" value="ZINC FINGER MIZ DOMAIN-CONTAINING PROTEIN"/>
    <property type="match status" value="1"/>
</dbReference>
<feature type="domain" description="SP-RING-type" evidence="10">
    <location>
        <begin position="313"/>
        <end position="398"/>
    </location>
</feature>
<dbReference type="InterPro" id="IPR038654">
    <property type="entry name" value="PINIT_sf"/>
</dbReference>
<evidence type="ECO:0000256" key="2">
    <source>
        <dbReference type="ARBA" id="ARBA00005383"/>
    </source>
</evidence>
<organism evidence="12 13">
    <name type="scientific">Syphacia muris</name>
    <dbReference type="NCBI Taxonomy" id="451379"/>
    <lineage>
        <taxon>Eukaryota</taxon>
        <taxon>Metazoa</taxon>
        <taxon>Ecdysozoa</taxon>
        <taxon>Nematoda</taxon>
        <taxon>Chromadorea</taxon>
        <taxon>Rhabditida</taxon>
        <taxon>Spirurina</taxon>
        <taxon>Oxyuridomorpha</taxon>
        <taxon>Oxyuroidea</taxon>
        <taxon>Oxyuridae</taxon>
        <taxon>Syphacia</taxon>
    </lineage>
</organism>
<comment type="pathway">
    <text evidence="1">Protein modification; protein sumoylation.</text>
</comment>
<dbReference type="Gene3D" id="3.30.40.10">
    <property type="entry name" value="Zinc/RING finger domain, C3HC4 (zinc finger)"/>
    <property type="match status" value="1"/>
</dbReference>
<evidence type="ECO:0000259" key="10">
    <source>
        <dbReference type="PROSITE" id="PS51044"/>
    </source>
</evidence>
<feature type="compositionally biased region" description="Polar residues" evidence="9">
    <location>
        <begin position="512"/>
        <end position="522"/>
    </location>
</feature>
<dbReference type="WBParaSite" id="SMUV_0000091501-mRNA-1">
    <property type="protein sequence ID" value="SMUV_0000091501-mRNA-1"/>
    <property type="gene ID" value="SMUV_0000091501"/>
</dbReference>
<evidence type="ECO:0000256" key="4">
    <source>
        <dbReference type="ARBA" id="ARBA00022723"/>
    </source>
</evidence>
<dbReference type="Proteomes" id="UP000046393">
    <property type="component" value="Unplaced"/>
</dbReference>
<sequence>LKIFFKLLISSFKLTLQQFRVNELHILLSTFRCPKLGKKSELVDRCIALLKNARNQTAVLQKIKEISSSRRLSVRPPSPPYEQQRADSGMVMPNVASCMYESLGVNNAAPFVQQSFNQMDQAKKVALLPLPFYDTLDTIMYLTELPANISGFKTPARVTYNFFVPAQFVSDLYYRNNAKPLPRLEIQLRFCLFDVHKEQPDSFPPNCSVKIDDVPVALPNVVPTNKPNVEPKRPSRPVNITPYCQPPRDSSKRPHRITIEWSADRRAWLFSIFVVYRITSKMLLDRLFFNKRIHQNGNVTRATIRNRLSAGSDDDGVRMEKLRLSLLCPLGKTRMVIPARPSDCLHLQCFDLSLFLQMNEKRPTWKCAICNNPAPCNKLIIDGYFEEILKEVKEDVHEVELLNDGGWRPVIENCESFSDDDEASIKNALNSLPSGTSSCISASSAAANFQQGRSSSKIENDDIIVLDDSDDEVSELDKSKSVSSVPVDSTARCSTSHSIVCIDLDDSDTVEPATTGSGTSGALDTKNASPSCPTASAASTSQPTYPSYLTLPPRPIRPAPVFIPPRDIHPTVPIELLVGPVQKYRPPIRPPFYQNVYPGPQRNNPDYSHMFNPQMPSYNPAPPELRAHTVAEELRSLMATIQQSSSYSNYS</sequence>
<evidence type="ECO:0000313" key="12">
    <source>
        <dbReference type="Proteomes" id="UP000046393"/>
    </source>
</evidence>
<dbReference type="Gene3D" id="2.60.120.780">
    <property type="entry name" value="PINIT domain"/>
    <property type="match status" value="1"/>
</dbReference>
<dbReference type="AlphaFoldDB" id="A0A0N5A9V8"/>
<protein>
    <submittedName>
        <fullName evidence="13">SP-RING-type domain-containing protein</fullName>
    </submittedName>
</protein>
<dbReference type="CDD" id="cd16650">
    <property type="entry name" value="SP-RING_PIAS-like"/>
    <property type="match status" value="1"/>
</dbReference>
<dbReference type="GO" id="GO:0006357">
    <property type="term" value="P:regulation of transcription by RNA polymerase II"/>
    <property type="evidence" value="ECO:0007669"/>
    <property type="project" value="TreeGrafter"/>
</dbReference>
<evidence type="ECO:0000313" key="13">
    <source>
        <dbReference type="WBParaSite" id="SMUV_0000091501-mRNA-1"/>
    </source>
</evidence>
<keyword evidence="3" id="KW-0808">Transferase</keyword>
<evidence type="ECO:0000256" key="7">
    <source>
        <dbReference type="ARBA" id="ARBA00022833"/>
    </source>
</evidence>
<evidence type="ECO:0000256" key="5">
    <source>
        <dbReference type="ARBA" id="ARBA00022771"/>
    </source>
</evidence>
<dbReference type="GO" id="GO:0000785">
    <property type="term" value="C:chromatin"/>
    <property type="evidence" value="ECO:0007669"/>
    <property type="project" value="TreeGrafter"/>
</dbReference>
<dbReference type="SUPFAM" id="SSF68906">
    <property type="entry name" value="SAP domain"/>
    <property type="match status" value="1"/>
</dbReference>
<dbReference type="InterPro" id="IPR023321">
    <property type="entry name" value="PINIT"/>
</dbReference>
<dbReference type="InterPro" id="IPR036361">
    <property type="entry name" value="SAP_dom_sf"/>
</dbReference>
<dbReference type="PANTHER" id="PTHR10782:SF94">
    <property type="entry name" value="SUPPRESSOR OF VARIEGATION 2-10, ISOFORM I"/>
    <property type="match status" value="1"/>
</dbReference>
<dbReference type="InterPro" id="IPR013083">
    <property type="entry name" value="Znf_RING/FYVE/PHD"/>
</dbReference>
<dbReference type="Pfam" id="PF02891">
    <property type="entry name" value="zf-MIZ"/>
    <property type="match status" value="1"/>
</dbReference>
<reference evidence="13" key="1">
    <citation type="submission" date="2017-02" db="UniProtKB">
        <authorList>
            <consortium name="WormBaseParasite"/>
        </authorList>
    </citation>
    <scope>IDENTIFICATION</scope>
</reference>
<evidence type="ECO:0000256" key="3">
    <source>
        <dbReference type="ARBA" id="ARBA00022679"/>
    </source>
</evidence>
<keyword evidence="5 8" id="KW-0863">Zinc-finger</keyword>